<evidence type="ECO:0000313" key="2">
    <source>
        <dbReference type="EMBL" id="CAB0014721.1"/>
    </source>
</evidence>
<sequence length="113" mass="12796">MLSATSQCGALIIYNKLTQCTFDGGTRFRSEFYQMPSGCRQICKIQRLGFHVPNRSFAKFTRCRSWDWGRSSWSHGRPFSARPSPTTPCSTSTPRCGISSCRQTLELDPSFID</sequence>
<gene>
    <name evidence="2" type="ORF">NTEN_LOCUS19132</name>
</gene>
<protein>
    <submittedName>
        <fullName evidence="2">Uncharacterized protein</fullName>
    </submittedName>
</protein>
<feature type="compositionally biased region" description="Low complexity" evidence="1">
    <location>
        <begin position="80"/>
        <end position="93"/>
    </location>
</feature>
<dbReference type="Proteomes" id="UP000479000">
    <property type="component" value="Unassembled WGS sequence"/>
</dbReference>
<feature type="region of interest" description="Disordered" evidence="1">
    <location>
        <begin position="71"/>
        <end position="93"/>
    </location>
</feature>
<dbReference type="AlphaFoldDB" id="A0A6H5HFP5"/>
<dbReference type="EMBL" id="CADCXU010028207">
    <property type="protein sequence ID" value="CAB0014721.1"/>
    <property type="molecule type" value="Genomic_DNA"/>
</dbReference>
<proteinExistence type="predicted"/>
<organism evidence="2 3">
    <name type="scientific">Nesidiocoris tenuis</name>
    <dbReference type="NCBI Taxonomy" id="355587"/>
    <lineage>
        <taxon>Eukaryota</taxon>
        <taxon>Metazoa</taxon>
        <taxon>Ecdysozoa</taxon>
        <taxon>Arthropoda</taxon>
        <taxon>Hexapoda</taxon>
        <taxon>Insecta</taxon>
        <taxon>Pterygota</taxon>
        <taxon>Neoptera</taxon>
        <taxon>Paraneoptera</taxon>
        <taxon>Hemiptera</taxon>
        <taxon>Heteroptera</taxon>
        <taxon>Panheteroptera</taxon>
        <taxon>Cimicomorpha</taxon>
        <taxon>Miridae</taxon>
        <taxon>Dicyphina</taxon>
        <taxon>Nesidiocoris</taxon>
    </lineage>
</organism>
<keyword evidence="3" id="KW-1185">Reference proteome</keyword>
<reference evidence="2 3" key="1">
    <citation type="submission" date="2020-02" db="EMBL/GenBank/DDBJ databases">
        <authorList>
            <person name="Ferguson B K."/>
        </authorList>
    </citation>
    <scope>NUCLEOTIDE SEQUENCE [LARGE SCALE GENOMIC DNA]</scope>
</reference>
<evidence type="ECO:0000313" key="3">
    <source>
        <dbReference type="Proteomes" id="UP000479000"/>
    </source>
</evidence>
<evidence type="ECO:0000256" key="1">
    <source>
        <dbReference type="SAM" id="MobiDB-lite"/>
    </source>
</evidence>
<name>A0A6H5HFP5_9HEMI</name>
<accession>A0A6H5HFP5</accession>